<dbReference type="InterPro" id="IPR031325">
    <property type="entry name" value="RHS_repeat"/>
</dbReference>
<feature type="chain" id="PRO_5045907292" description="Hint domain-containing protein" evidence="2">
    <location>
        <begin position="30"/>
        <end position="2182"/>
    </location>
</feature>
<sequence>MLSRRGLLTWIRFPAAFILAVCLPASALAAPGARPTPVRQALPQDPKCTAQADPAVPAASKGQAPAPRRFVAALTRPGAAAKVSAKADATTGAYAAPDTPQRMVPGETYTVKVTLTNVTDTAWTAADQALSYHWTLPDGTDISDSSNQQRTALPGDIAPHASATVEAKVTAPSKPSADSRRALTLKWDLYDSPDRSWLSRTANVATLDQQITVDEPTSGQLGLESFYQYSGIPAGAGSSLVVNQSSGNAVFGYNAFANPSRGLATFVRLTYNSRDTSNSYAGYGWSVATSTLSRLGTPLRFDGLAAPGWPQRVTYTDGDGTDHTFTLDRHDSGDTSTWSYYSPAGVHLYLRKVDGGWSMTSPDRTQALFDGNGYQTATVDKNGNRMTFEYQPAVIGGHSVEALTDIVDATGRRTLTFDYAQPGDRVTVFHGKAEKTLDHLADADVVGRLLSMTDIAGRKITFTYGDDGLLRQITDGAGGDQPKNFAFVYDQGRLTKVTDPVGHSSTLTYGDGERLTQLTDRRGKPTGFSYGAPDHGNGDQTTSTVTDANGHATRYVIDAYGRPTRMTDAKSENTQLSWDADNNVVKMVEDNGATTTWRYDPKTGYPLEIRDAEANRHDYPGTVLAYNTGLDGHIADLVGKTSSEGRKWVFGYDDHGNLISVTDPKGSDDPTEGDYTTRYTYDGYGQLVTVTDANGHSTKYGDYDPSGYPRTTTDPFGCRTVNQYDVTGNVVLVTDANNHTGTYSYDLFKRPLSSRVPKDAAKNQYIVTPGPRYDANDNVLQSTAPNGAVTTTHYDADDNVVAVTAPKDSLNGPNRTGTFTYDAVGNVLRSTEPDGTLTSDPDDYTTTFTYDALDRVVASTDAAGHRTTTDYDDVGNTTKTVDPRKNATPDPNDFTAKYTYDLNHQPISVTDATGHTKTTGYDHDGLRVSSTDEDGNKTLYTLDERGAVTQVKVPHAKSGDSITYDVTKYTYDQVGNQTSEISPRGVASGRDDAFTTQTVYDALNRVKTQKSAYDPKDTQYDKPAETYYGYDKVGNLAEVSAPPSSGQTLRNVTGYTYYDNGWTKTSTDPWSIQTSYDYNELGLQTSRTITSAGGSSSRTMGWDYYPDGKIKARNDDGVPVGKAVALVDDSDTQNVAAVGNWPASDDGTGYQGYDYQTHAADGSADSFTWNPTIPEDGTYEVFVSYPEVAGAATDASYTITHDGATSKKTVDQTKNTGTWVSLGSYSFSRDGDGQKVGLAAGGGGTVVADAVKLVRDNSGDTDNEKTAFTYTYDANGTLTDLTDDSPGARVDDYAATYDGVGRLITLKEKKSGSVVGTTAFTYDADGNTVSTTRGDRVSTFEYDTRDLLAKVTAKQSADDASPKVTTFTWTPGGQVDTETKANGNKVTSSYFLDGALQHQEETKPDGTTTVAEHTYTYDPNGNQTKDVSRTQNADDHSSYLNRTTDTSYTPRDQVAEVTKTGGGTSESYTYDDNGNVISQKSGGSTTTSKYDRDRLQSTTVGGISSSYDYDPFGRLDSITTAGNTVQRYTYDGFDHIASERKKSGNGFVTTDIAYDPFDRTVSKTENAGTGNAKTTVFDYLATSNAVVDEKVDGKVTKSYDYSPWGERLSQIVHKSDGSQEPTYYTYNSHSDVQAVTDANGDTKSTYGYTAYGADDSSQDTGADKPGSGSSTEPYNAYRYNADRVDGSTGTYDMGFRTYDPGLNRFLTRDLYNGALDDLALVSNPFTGNRYAFGGGNPFSNIEIDGHGWLSDLGHAALDVAGMIPVVGAVADVANGAWYAAEGDYLDAGLSFAGAIPVIGDAALGARYAIKGAKYAEEGVEAARAVKNGVHAAEDVKAGAKAVEAGGDAVKGGRTAAKGTTAAEDAQRAAAARKLAAERAAAEREARAEAAAAEKAEAEGAEQAEKAAQKATCPIPNSFTPDTRVLMGDGTTKPIKDVKVGDHVQSTDPATGKTTSRTVTGLITTTGTKHLVDITVGTTTRSSIGAKAQGRDRAVSVGQGGHLVATDHHPFWVADQHRWLDAGQLRPGMWLRTSSGTYVQISAVRQFTRFFQSVNNLSVETSHDYYVEAGNTPVLVHNTAPVPPPAGVVYLRTDLSTGEEYVGQAKSWTRYLERQTEHARDFPHTTFDFDVLGRANPGTDLDVLEESWIRAGGGKASVPGSVLTNKRVQMSDKRYKAAGGTVC</sequence>
<protein>
    <recommendedName>
        <fullName evidence="3">Hint domain-containing protein</fullName>
    </recommendedName>
</protein>
<feature type="region of interest" description="Disordered" evidence="1">
    <location>
        <begin position="869"/>
        <end position="892"/>
    </location>
</feature>
<feature type="compositionally biased region" description="Basic and acidic residues" evidence="1">
    <location>
        <begin position="1426"/>
        <end position="1437"/>
    </location>
</feature>
<keyword evidence="5" id="KW-1185">Reference proteome</keyword>
<dbReference type="InterPro" id="IPR050708">
    <property type="entry name" value="T6SS_VgrG/RHS"/>
</dbReference>
<feature type="compositionally biased region" description="Polar residues" evidence="1">
    <location>
        <begin position="1405"/>
        <end position="1425"/>
    </location>
</feature>
<feature type="region of interest" description="Disordered" evidence="1">
    <location>
        <begin position="33"/>
        <end position="64"/>
    </location>
</feature>
<dbReference type="CDD" id="cd20745">
    <property type="entry name" value="FIX_RhsA_AHH_HNH-like"/>
    <property type="match status" value="1"/>
</dbReference>
<feature type="region of interest" description="Disordered" evidence="1">
    <location>
        <begin position="1882"/>
        <end position="1926"/>
    </location>
</feature>
<dbReference type="Pfam" id="PF25275">
    <property type="entry name" value="Golvesin_C"/>
    <property type="match status" value="1"/>
</dbReference>
<evidence type="ECO:0000256" key="2">
    <source>
        <dbReference type="SAM" id="SignalP"/>
    </source>
</evidence>
<dbReference type="Gene3D" id="2.60.40.10">
    <property type="entry name" value="Immunoglobulins"/>
    <property type="match status" value="1"/>
</dbReference>
<dbReference type="NCBIfam" id="TIGR01643">
    <property type="entry name" value="YD_repeat_2x"/>
    <property type="match status" value="9"/>
</dbReference>
<dbReference type="InterPro" id="IPR003587">
    <property type="entry name" value="Hint_dom_N"/>
</dbReference>
<proteinExistence type="predicted"/>
<dbReference type="InterPro" id="IPR022385">
    <property type="entry name" value="Rhs_assc_core"/>
</dbReference>
<evidence type="ECO:0000313" key="5">
    <source>
        <dbReference type="Proteomes" id="UP001500503"/>
    </source>
</evidence>
<comment type="caution">
    <text evidence="4">The sequence shown here is derived from an EMBL/GenBank/DDBJ whole genome shotgun (WGS) entry which is preliminary data.</text>
</comment>
<dbReference type="Gene3D" id="2.170.16.10">
    <property type="entry name" value="Hedgehog/Intein (Hint) domain"/>
    <property type="match status" value="1"/>
</dbReference>
<feature type="compositionally biased region" description="Polar residues" evidence="1">
    <location>
        <begin position="1438"/>
        <end position="1450"/>
    </location>
</feature>
<dbReference type="NCBIfam" id="TIGR03696">
    <property type="entry name" value="Rhs_assc_core"/>
    <property type="match status" value="1"/>
</dbReference>
<evidence type="ECO:0000259" key="3">
    <source>
        <dbReference type="SMART" id="SM00306"/>
    </source>
</evidence>
<gene>
    <name evidence="4" type="ORF">GCM10023191_026770</name>
</gene>
<keyword evidence="2" id="KW-0732">Signal</keyword>
<dbReference type="SUPFAM" id="SSF51294">
    <property type="entry name" value="Hedgehog/intein (Hint) domain"/>
    <property type="match status" value="1"/>
</dbReference>
<feature type="region of interest" description="Disordered" evidence="1">
    <location>
        <begin position="1649"/>
        <end position="1678"/>
    </location>
</feature>
<feature type="domain" description="Hint" evidence="3">
    <location>
        <begin position="1915"/>
        <end position="2034"/>
    </location>
</feature>
<dbReference type="CDD" id="cd00081">
    <property type="entry name" value="Hint"/>
    <property type="match status" value="1"/>
</dbReference>
<dbReference type="SMART" id="SM00306">
    <property type="entry name" value="HintN"/>
    <property type="match status" value="1"/>
</dbReference>
<evidence type="ECO:0000313" key="4">
    <source>
        <dbReference type="EMBL" id="GAA4491946.1"/>
    </source>
</evidence>
<dbReference type="PANTHER" id="PTHR32305">
    <property type="match status" value="1"/>
</dbReference>
<organism evidence="4 5">
    <name type="scientific">Actinoallomurus oryzae</name>
    <dbReference type="NCBI Taxonomy" id="502180"/>
    <lineage>
        <taxon>Bacteria</taxon>
        <taxon>Bacillati</taxon>
        <taxon>Actinomycetota</taxon>
        <taxon>Actinomycetes</taxon>
        <taxon>Streptosporangiales</taxon>
        <taxon>Thermomonosporaceae</taxon>
        <taxon>Actinoallomurus</taxon>
    </lineage>
</organism>
<dbReference type="InterPro" id="IPR033803">
    <property type="entry name" value="CBD-like_Golvesin-Xly"/>
</dbReference>
<dbReference type="Proteomes" id="UP001500503">
    <property type="component" value="Unassembled WGS sequence"/>
</dbReference>
<feature type="region of interest" description="Disordered" evidence="1">
    <location>
        <begin position="1400"/>
        <end position="1490"/>
    </location>
</feature>
<dbReference type="PROSITE" id="PS50817">
    <property type="entry name" value="INTEIN_N_TER"/>
    <property type="match status" value="1"/>
</dbReference>
<dbReference type="Pfam" id="PF07591">
    <property type="entry name" value="PT-HINT"/>
    <property type="match status" value="1"/>
</dbReference>
<dbReference type="Pfam" id="PF05593">
    <property type="entry name" value="RHS_repeat"/>
    <property type="match status" value="6"/>
</dbReference>
<feature type="region of interest" description="Disordered" evidence="1">
    <location>
        <begin position="518"/>
        <end position="538"/>
    </location>
</feature>
<feature type="compositionally biased region" description="Basic and acidic residues" evidence="1">
    <location>
        <begin position="1882"/>
        <end position="1907"/>
    </location>
</feature>
<dbReference type="InterPro" id="IPR036844">
    <property type="entry name" value="Hint_dom_sf"/>
</dbReference>
<dbReference type="PANTHER" id="PTHR32305:SF15">
    <property type="entry name" value="PROTEIN RHSA-RELATED"/>
    <property type="match status" value="1"/>
</dbReference>
<feature type="signal peptide" evidence="2">
    <location>
        <begin position="1"/>
        <end position="29"/>
    </location>
</feature>
<evidence type="ECO:0000256" key="1">
    <source>
        <dbReference type="SAM" id="MobiDB-lite"/>
    </source>
</evidence>
<dbReference type="EMBL" id="BAABHF010000017">
    <property type="protein sequence ID" value="GAA4491946.1"/>
    <property type="molecule type" value="Genomic_DNA"/>
</dbReference>
<dbReference type="InterPro" id="IPR013783">
    <property type="entry name" value="Ig-like_fold"/>
</dbReference>
<feature type="compositionally biased region" description="Polar residues" evidence="1">
    <location>
        <begin position="1465"/>
        <end position="1479"/>
    </location>
</feature>
<dbReference type="InterPro" id="IPR006141">
    <property type="entry name" value="Intein_N"/>
</dbReference>
<dbReference type="Gene3D" id="2.180.10.10">
    <property type="entry name" value="RHS repeat-associated core"/>
    <property type="match status" value="4"/>
</dbReference>
<accession>A0ABP8PT85</accession>
<dbReference type="InterPro" id="IPR006530">
    <property type="entry name" value="YD"/>
</dbReference>
<name>A0ABP8PT85_9ACTN</name>
<reference evidence="5" key="1">
    <citation type="journal article" date="2019" name="Int. J. Syst. Evol. Microbiol.">
        <title>The Global Catalogue of Microorganisms (GCM) 10K type strain sequencing project: providing services to taxonomists for standard genome sequencing and annotation.</title>
        <authorList>
            <consortium name="The Broad Institute Genomics Platform"/>
            <consortium name="The Broad Institute Genome Sequencing Center for Infectious Disease"/>
            <person name="Wu L."/>
            <person name="Ma J."/>
        </authorList>
    </citation>
    <scope>NUCLEOTIDE SEQUENCE [LARGE SCALE GENOMIC DNA]</scope>
    <source>
        <strain evidence="5">JCM 17933</strain>
    </source>
</reference>